<evidence type="ECO:0000313" key="10">
    <source>
        <dbReference type="Proteomes" id="UP000002191"/>
    </source>
</evidence>
<sequence precursor="true">MPRLLLTFAALCLLTALWPTGSAAEVRGKTRTTRPDVELVVTVAATGLGGLFAVVADRDEQIRLLRAFVASSRFFPEHNGYFFVYDTLGVCVAHGSNPALVGRSLMDYRDGNGFPVIRTIIELGMAGGGFLEYQWEKPDAVGPHEKLGYVLPIPGTDLIIGSGLYLPEIE</sequence>
<evidence type="ECO:0000256" key="5">
    <source>
        <dbReference type="ARBA" id="ARBA00023136"/>
    </source>
</evidence>
<dbReference type="eggNOG" id="COG4564">
    <property type="taxonomic scope" value="Bacteria"/>
</dbReference>
<dbReference type="RefSeq" id="WP_013515901.1">
    <property type="nucleotide sequence ID" value="NC_014844.1"/>
</dbReference>
<keyword evidence="10" id="KW-1185">Reference proteome</keyword>
<organism evidence="9 10">
    <name type="scientific">Pseudodesulfovibrio aespoeensis (strain ATCC 700646 / DSM 10631 / Aspo-2)</name>
    <name type="common">Desulfovibrio aespoeensis</name>
    <dbReference type="NCBI Taxonomy" id="643562"/>
    <lineage>
        <taxon>Bacteria</taxon>
        <taxon>Pseudomonadati</taxon>
        <taxon>Thermodesulfobacteriota</taxon>
        <taxon>Desulfovibrionia</taxon>
        <taxon>Desulfovibrionales</taxon>
        <taxon>Desulfovibrionaceae</taxon>
    </lineage>
</organism>
<evidence type="ECO:0000256" key="6">
    <source>
        <dbReference type="SAM" id="Phobius"/>
    </source>
</evidence>
<keyword evidence="4 6" id="KW-1133">Transmembrane helix</keyword>
<dbReference type="SMART" id="SM01049">
    <property type="entry name" value="Cache_2"/>
    <property type="match status" value="1"/>
</dbReference>
<keyword evidence="7" id="KW-0732">Signal</keyword>
<feature type="signal peptide" evidence="7">
    <location>
        <begin position="1"/>
        <end position="24"/>
    </location>
</feature>
<dbReference type="Gene3D" id="3.30.450.20">
    <property type="entry name" value="PAS domain"/>
    <property type="match status" value="1"/>
</dbReference>
<dbReference type="EMBL" id="CP002431">
    <property type="protein sequence ID" value="ADU64000.1"/>
    <property type="molecule type" value="Genomic_DNA"/>
</dbReference>
<reference evidence="9 10" key="2">
    <citation type="journal article" date="2014" name="Genome Announc.">
        <title>Complete Genome Sequence of the Subsurface, Mesophilic Sulfate-Reducing Bacterium Desulfovibrio aespoeensis Aspo-2.</title>
        <authorList>
            <person name="Pedersen K."/>
            <person name="Bengtsson A."/>
            <person name="Edlund J."/>
            <person name="Rabe L."/>
            <person name="Hazen T."/>
            <person name="Chakraborty R."/>
            <person name="Goodwin L."/>
            <person name="Shapiro N."/>
        </authorList>
    </citation>
    <scope>NUCLEOTIDE SEQUENCE [LARGE SCALE GENOMIC DNA]</scope>
    <source>
        <strain evidence="10">ATCC 700646 / DSM 10631 / Aspo-2</strain>
    </source>
</reference>
<gene>
    <name evidence="9" type="ordered locus">Daes_3007</name>
</gene>
<dbReference type="InterPro" id="IPR033480">
    <property type="entry name" value="sCache_2"/>
</dbReference>
<dbReference type="Proteomes" id="UP000002191">
    <property type="component" value="Chromosome"/>
</dbReference>
<comment type="subcellular location">
    <subcellularLocation>
        <location evidence="1">Cell membrane</location>
        <topology evidence="1">Multi-pass membrane protein</topology>
    </subcellularLocation>
</comment>
<feature type="chain" id="PRO_5003214191" evidence="7">
    <location>
        <begin position="25"/>
        <end position="170"/>
    </location>
</feature>
<protein>
    <submittedName>
        <fullName evidence="9">Cache type 2 domain protein</fullName>
    </submittedName>
</protein>
<keyword evidence="3 6" id="KW-0812">Transmembrane</keyword>
<evidence type="ECO:0000256" key="3">
    <source>
        <dbReference type="ARBA" id="ARBA00022692"/>
    </source>
</evidence>
<reference evidence="10" key="1">
    <citation type="submission" date="2010-12" db="EMBL/GenBank/DDBJ databases">
        <title>Complete sequence of Desulfovibrio aespoeensis Aspo-2.</title>
        <authorList>
            <consortium name="US DOE Joint Genome Institute"/>
            <person name="Lucas S."/>
            <person name="Copeland A."/>
            <person name="Lapidus A."/>
            <person name="Cheng J.-F."/>
            <person name="Goodwin L."/>
            <person name="Pitluck S."/>
            <person name="Chertkov O."/>
            <person name="Misra M."/>
            <person name="Detter J.C."/>
            <person name="Han C."/>
            <person name="Tapia R."/>
            <person name="Land M."/>
            <person name="Hauser L."/>
            <person name="Kyrpides N."/>
            <person name="Ivanova N."/>
            <person name="Ovchinnikova G."/>
            <person name="Pedersen K."/>
            <person name="Jagevall S."/>
            <person name="Hazen T."/>
            <person name="Woyke T."/>
        </authorList>
    </citation>
    <scope>NUCLEOTIDE SEQUENCE [LARGE SCALE GENOMIC DNA]</scope>
    <source>
        <strain evidence="10">ATCC 700646 / DSM 10631 / Aspo-2</strain>
    </source>
</reference>
<evidence type="ECO:0000256" key="2">
    <source>
        <dbReference type="ARBA" id="ARBA00022475"/>
    </source>
</evidence>
<evidence type="ECO:0000256" key="1">
    <source>
        <dbReference type="ARBA" id="ARBA00004651"/>
    </source>
</evidence>
<dbReference type="Pfam" id="PF17200">
    <property type="entry name" value="sCache_2"/>
    <property type="match status" value="1"/>
</dbReference>
<dbReference type="AlphaFoldDB" id="E6VZC8"/>
<feature type="domain" description="Single Cache" evidence="8">
    <location>
        <begin position="29"/>
        <end position="118"/>
    </location>
</feature>
<evidence type="ECO:0000313" key="9">
    <source>
        <dbReference type="EMBL" id="ADU64000.1"/>
    </source>
</evidence>
<evidence type="ECO:0000256" key="7">
    <source>
        <dbReference type="SAM" id="SignalP"/>
    </source>
</evidence>
<name>E6VZC8_PSEA9</name>
<keyword evidence="2" id="KW-1003">Cell membrane</keyword>
<dbReference type="STRING" id="643562.Daes_3007"/>
<proteinExistence type="predicted"/>
<evidence type="ECO:0000256" key="4">
    <source>
        <dbReference type="ARBA" id="ARBA00022989"/>
    </source>
</evidence>
<dbReference type="HOGENOM" id="CLU_081845_3_0_7"/>
<feature type="transmembrane region" description="Helical" evidence="6">
    <location>
        <begin position="39"/>
        <end position="56"/>
    </location>
</feature>
<dbReference type="OrthoDB" id="9791237at2"/>
<dbReference type="GO" id="GO:0005886">
    <property type="term" value="C:plasma membrane"/>
    <property type="evidence" value="ECO:0007669"/>
    <property type="project" value="UniProtKB-SubCell"/>
</dbReference>
<dbReference type="KEGG" id="das:Daes_3007"/>
<evidence type="ECO:0000259" key="8">
    <source>
        <dbReference type="SMART" id="SM01049"/>
    </source>
</evidence>
<accession>E6VZC8</accession>
<keyword evidence="5 6" id="KW-0472">Membrane</keyword>